<dbReference type="HAMAP" id="MF_00528">
    <property type="entry name" value="Maf"/>
    <property type="match status" value="1"/>
</dbReference>
<dbReference type="InterPro" id="IPR029001">
    <property type="entry name" value="ITPase-like_fam"/>
</dbReference>
<dbReference type="InterPro" id="IPR003697">
    <property type="entry name" value="Maf-like"/>
</dbReference>
<dbReference type="EMBL" id="KV453912">
    <property type="protein sequence ID" value="ODV79054.1"/>
    <property type="molecule type" value="Genomic_DNA"/>
</dbReference>
<evidence type="ECO:0000256" key="2">
    <source>
        <dbReference type="ARBA" id="ARBA00022801"/>
    </source>
</evidence>
<dbReference type="PANTHER" id="PTHR43213:SF5">
    <property type="entry name" value="BIFUNCTIONAL DTTP_UTP PYROPHOSPHATASE_METHYLTRANSFERASE PROTEIN-RELATED"/>
    <property type="match status" value="1"/>
</dbReference>
<proteinExistence type="inferred from homology"/>
<dbReference type="CDD" id="cd00555">
    <property type="entry name" value="Maf"/>
    <property type="match status" value="1"/>
</dbReference>
<reference evidence="4" key="1">
    <citation type="submission" date="2016-05" db="EMBL/GenBank/DDBJ databases">
        <title>Comparative genomics of biotechnologically important yeasts.</title>
        <authorList>
            <consortium name="DOE Joint Genome Institute"/>
            <person name="Riley R."/>
            <person name="Haridas S."/>
            <person name="Wolfe K.H."/>
            <person name="Lopes M.R."/>
            <person name="Hittinger C.T."/>
            <person name="Goker M."/>
            <person name="Salamov A."/>
            <person name="Wisecaver J."/>
            <person name="Long T.M."/>
            <person name="Aerts A.L."/>
            <person name="Barry K."/>
            <person name="Choi C."/>
            <person name="Clum A."/>
            <person name="Coughlan A.Y."/>
            <person name="Deshpande S."/>
            <person name="Douglass A.P."/>
            <person name="Hanson S.J."/>
            <person name="Klenk H.-P."/>
            <person name="Labutti K."/>
            <person name="Lapidus A."/>
            <person name="Lindquist E."/>
            <person name="Lipzen A."/>
            <person name="Meier-Kolthoff J.P."/>
            <person name="Ohm R.A."/>
            <person name="Otillar R.P."/>
            <person name="Pangilinan J."/>
            <person name="Peng Y."/>
            <person name="Rokas A."/>
            <person name="Rosa C.A."/>
            <person name="Scheuner C."/>
            <person name="Sibirny A.A."/>
            <person name="Slot J.C."/>
            <person name="Stielow J.B."/>
            <person name="Sun H."/>
            <person name="Kurtzman C.P."/>
            <person name="Blackwell M."/>
            <person name="Grigoriev I.V."/>
            <person name="Jeffries T.W."/>
        </authorList>
    </citation>
    <scope>NUCLEOTIDE SEQUENCE [LARGE SCALE GENOMIC DNA]</scope>
    <source>
        <strain evidence="4">NRRL Y-17324</strain>
    </source>
</reference>
<dbReference type="SUPFAM" id="SSF52972">
    <property type="entry name" value="ITPase-like"/>
    <property type="match status" value="1"/>
</dbReference>
<organism evidence="3 4">
    <name type="scientific">Suhomyces tanzawaensis NRRL Y-17324</name>
    <dbReference type="NCBI Taxonomy" id="984487"/>
    <lineage>
        <taxon>Eukaryota</taxon>
        <taxon>Fungi</taxon>
        <taxon>Dikarya</taxon>
        <taxon>Ascomycota</taxon>
        <taxon>Saccharomycotina</taxon>
        <taxon>Pichiomycetes</taxon>
        <taxon>Debaryomycetaceae</taxon>
        <taxon>Suhomyces</taxon>
    </lineage>
</organism>
<dbReference type="GO" id="GO:0047429">
    <property type="term" value="F:nucleoside triphosphate diphosphatase activity"/>
    <property type="evidence" value="ECO:0007669"/>
    <property type="project" value="InterPro"/>
</dbReference>
<evidence type="ECO:0000313" key="3">
    <source>
        <dbReference type="EMBL" id="ODV79054.1"/>
    </source>
</evidence>
<dbReference type="Proteomes" id="UP000094285">
    <property type="component" value="Unassembled WGS sequence"/>
</dbReference>
<dbReference type="STRING" id="984487.A0A1E4SHR2"/>
<dbReference type="AlphaFoldDB" id="A0A1E4SHR2"/>
<keyword evidence="2" id="KW-0378">Hydrolase</keyword>
<name>A0A1E4SHR2_9ASCO</name>
<dbReference type="PIRSF" id="PIRSF006305">
    <property type="entry name" value="Maf"/>
    <property type="match status" value="1"/>
</dbReference>
<dbReference type="Pfam" id="PF02545">
    <property type="entry name" value="Maf"/>
    <property type="match status" value="1"/>
</dbReference>
<accession>A0A1E4SHR2</accession>
<sequence length="208" mass="23704">MPLQDNVHQRIESFKFILGSTSPRRLEIVQKNLGIDEVTVIPSDYPEDLSKEGISNEEYVMETCRKKGEHILNKINLEGKMLILTSDTVISCGGEIFEKPTTKERQIQMFQLYKRNPIIKAITAVNLIKVEDSVIEQYHDITTTVLHFKQSDDLINLYINSEEGLNVAGGFKYQEMGSLLFLEIHGDYFNIVGLPVHTTWALLNQAMS</sequence>
<evidence type="ECO:0000256" key="1">
    <source>
        <dbReference type="ARBA" id="ARBA00001968"/>
    </source>
</evidence>
<protein>
    <submittedName>
        <fullName evidence="3">Maf-like protein</fullName>
    </submittedName>
</protein>
<dbReference type="RefSeq" id="XP_020064176.1">
    <property type="nucleotide sequence ID" value="XM_020209926.1"/>
</dbReference>
<evidence type="ECO:0000313" key="4">
    <source>
        <dbReference type="Proteomes" id="UP000094285"/>
    </source>
</evidence>
<gene>
    <name evidence="3" type="ORF">CANTADRAFT_51316</name>
</gene>
<comment type="cofactor">
    <cofactor evidence="1">
        <name>a divalent metal cation</name>
        <dbReference type="ChEBI" id="CHEBI:60240"/>
    </cofactor>
</comment>
<dbReference type="Gene3D" id="3.90.950.10">
    <property type="match status" value="1"/>
</dbReference>
<dbReference type="OrthoDB" id="10267058at2759"/>
<dbReference type="NCBIfam" id="TIGR00172">
    <property type="entry name" value="maf"/>
    <property type="match status" value="1"/>
</dbReference>
<dbReference type="GeneID" id="30984062"/>
<keyword evidence="4" id="KW-1185">Reference proteome</keyword>
<dbReference type="PANTHER" id="PTHR43213">
    <property type="entry name" value="BIFUNCTIONAL DTTP/UTP PYROPHOSPHATASE/METHYLTRANSFERASE PROTEIN-RELATED"/>
    <property type="match status" value="1"/>
</dbReference>